<organism evidence="2 3">
    <name type="scientific">Olea europaea subsp. europaea</name>
    <dbReference type="NCBI Taxonomy" id="158383"/>
    <lineage>
        <taxon>Eukaryota</taxon>
        <taxon>Viridiplantae</taxon>
        <taxon>Streptophyta</taxon>
        <taxon>Embryophyta</taxon>
        <taxon>Tracheophyta</taxon>
        <taxon>Spermatophyta</taxon>
        <taxon>Magnoliopsida</taxon>
        <taxon>eudicotyledons</taxon>
        <taxon>Gunneridae</taxon>
        <taxon>Pentapetalae</taxon>
        <taxon>asterids</taxon>
        <taxon>lamiids</taxon>
        <taxon>Lamiales</taxon>
        <taxon>Oleaceae</taxon>
        <taxon>Oleeae</taxon>
        <taxon>Olea</taxon>
    </lineage>
</organism>
<evidence type="ECO:0000259" key="1">
    <source>
        <dbReference type="Pfam" id="PF08156"/>
    </source>
</evidence>
<evidence type="ECO:0000313" key="3">
    <source>
        <dbReference type="Proteomes" id="UP000594638"/>
    </source>
</evidence>
<dbReference type="OrthoDB" id="6780543at2759"/>
<accession>A0A8S0QV54</accession>
<gene>
    <name evidence="2" type="ORF">OLEA9_A022504</name>
</gene>
<dbReference type="InterPro" id="IPR012974">
    <property type="entry name" value="NOP58/56_N"/>
</dbReference>
<dbReference type="PANTHER" id="PTHR10885:SF20">
    <property type="entry name" value="NUDIX HYDROLASE DOMAIN-CONTAINING PROTEIN"/>
    <property type="match status" value="1"/>
</dbReference>
<dbReference type="GO" id="GO:0004452">
    <property type="term" value="F:isopentenyl-diphosphate delta-isomerase activity"/>
    <property type="evidence" value="ECO:0007669"/>
    <property type="project" value="TreeGrafter"/>
</dbReference>
<evidence type="ECO:0000313" key="2">
    <source>
        <dbReference type="EMBL" id="CAA2970202.1"/>
    </source>
</evidence>
<name>A0A8S0QV54_OLEEU</name>
<dbReference type="GO" id="GO:0005737">
    <property type="term" value="C:cytoplasm"/>
    <property type="evidence" value="ECO:0007669"/>
    <property type="project" value="TreeGrafter"/>
</dbReference>
<proteinExistence type="predicted"/>
<dbReference type="PANTHER" id="PTHR10885">
    <property type="entry name" value="ISOPENTENYL-DIPHOSPHATE DELTA-ISOMERASE"/>
    <property type="match status" value="1"/>
</dbReference>
<dbReference type="Gene3D" id="3.90.79.10">
    <property type="entry name" value="Nucleoside Triphosphate Pyrophosphohydrolase"/>
    <property type="match status" value="1"/>
</dbReference>
<protein>
    <submittedName>
        <fullName evidence="2">Nucleolar 56-like</fullName>
    </submittedName>
</protein>
<comment type="caution">
    <text evidence="2">The sequence shown here is derived from an EMBL/GenBank/DDBJ whole genome shotgun (WGS) entry which is preliminary data.</text>
</comment>
<dbReference type="Pfam" id="PF08156">
    <property type="entry name" value="NOP5NT"/>
    <property type="match status" value="1"/>
</dbReference>
<keyword evidence="3" id="KW-1185">Reference proteome</keyword>
<sequence>MPDLVTGEETDDEYMIGKDNKEYVTWLKNLKKGYIHRDGDHHRAVRVWIFSDGTQELLLQQRAECKDSWPASCPVVDLMFPIFFANLVHELASRYGLLLAHGLDEIEQNMEAVQNSITDLNRFGKVFKLAAFSPFDSVLDALNQCNAVSKDRVLACDLHSGQYMGYFDIPVNHVHCQ</sequence>
<dbReference type="GO" id="GO:0009240">
    <property type="term" value="P:isopentenyl diphosphate biosynthetic process"/>
    <property type="evidence" value="ECO:0007669"/>
    <property type="project" value="TreeGrafter"/>
</dbReference>
<dbReference type="Gene3D" id="3.40.50.2020">
    <property type="match status" value="1"/>
</dbReference>
<feature type="non-terminal residue" evidence="2">
    <location>
        <position position="177"/>
    </location>
</feature>
<dbReference type="AlphaFoldDB" id="A0A8S0QV54"/>
<feature type="domain" description="Nucleolar protein 58/56 N-terminal" evidence="1">
    <location>
        <begin position="89"/>
        <end position="149"/>
    </location>
</feature>
<reference evidence="2 3" key="1">
    <citation type="submission" date="2019-12" db="EMBL/GenBank/DDBJ databases">
        <authorList>
            <person name="Alioto T."/>
            <person name="Alioto T."/>
            <person name="Gomez Garrido J."/>
        </authorList>
    </citation>
    <scope>NUCLEOTIDE SEQUENCE [LARGE SCALE GENOMIC DNA]</scope>
</reference>
<dbReference type="Gramene" id="OE9A022504T1">
    <property type="protein sequence ID" value="OE9A022504C1"/>
    <property type="gene ID" value="OE9A022504"/>
</dbReference>
<dbReference type="EMBL" id="CACTIH010001964">
    <property type="protein sequence ID" value="CAA2970202.1"/>
    <property type="molecule type" value="Genomic_DNA"/>
</dbReference>
<dbReference type="InterPro" id="IPR029057">
    <property type="entry name" value="PRTase-like"/>
</dbReference>
<dbReference type="Proteomes" id="UP000594638">
    <property type="component" value="Unassembled WGS sequence"/>
</dbReference>